<evidence type="ECO:0000313" key="3">
    <source>
        <dbReference type="Proteomes" id="UP001215598"/>
    </source>
</evidence>
<organism evidence="2 3">
    <name type="scientific">Mycena metata</name>
    <dbReference type="NCBI Taxonomy" id="1033252"/>
    <lineage>
        <taxon>Eukaryota</taxon>
        <taxon>Fungi</taxon>
        <taxon>Dikarya</taxon>
        <taxon>Basidiomycota</taxon>
        <taxon>Agaricomycotina</taxon>
        <taxon>Agaricomycetes</taxon>
        <taxon>Agaricomycetidae</taxon>
        <taxon>Agaricales</taxon>
        <taxon>Marasmiineae</taxon>
        <taxon>Mycenaceae</taxon>
        <taxon>Mycena</taxon>
    </lineage>
</organism>
<feature type="compositionally biased region" description="Basic and acidic residues" evidence="1">
    <location>
        <begin position="43"/>
        <end position="52"/>
    </location>
</feature>
<proteinExistence type="predicted"/>
<feature type="region of interest" description="Disordered" evidence="1">
    <location>
        <begin position="291"/>
        <end position="332"/>
    </location>
</feature>
<evidence type="ECO:0000313" key="2">
    <source>
        <dbReference type="EMBL" id="KAJ7695830.1"/>
    </source>
</evidence>
<name>A0AAD7GHY6_9AGAR</name>
<accession>A0AAD7GHY6</accession>
<protein>
    <submittedName>
        <fullName evidence="2">Uncharacterized protein</fullName>
    </submittedName>
</protein>
<reference evidence="2" key="1">
    <citation type="submission" date="2023-03" db="EMBL/GenBank/DDBJ databases">
        <title>Massive genome expansion in bonnet fungi (Mycena s.s.) driven by repeated elements and novel gene families across ecological guilds.</title>
        <authorList>
            <consortium name="Lawrence Berkeley National Laboratory"/>
            <person name="Harder C.B."/>
            <person name="Miyauchi S."/>
            <person name="Viragh M."/>
            <person name="Kuo A."/>
            <person name="Thoen E."/>
            <person name="Andreopoulos B."/>
            <person name="Lu D."/>
            <person name="Skrede I."/>
            <person name="Drula E."/>
            <person name="Henrissat B."/>
            <person name="Morin E."/>
            <person name="Kohler A."/>
            <person name="Barry K."/>
            <person name="LaButti K."/>
            <person name="Morin E."/>
            <person name="Salamov A."/>
            <person name="Lipzen A."/>
            <person name="Mereny Z."/>
            <person name="Hegedus B."/>
            <person name="Baldrian P."/>
            <person name="Stursova M."/>
            <person name="Weitz H."/>
            <person name="Taylor A."/>
            <person name="Grigoriev I.V."/>
            <person name="Nagy L.G."/>
            <person name="Martin F."/>
            <person name="Kauserud H."/>
        </authorList>
    </citation>
    <scope>NUCLEOTIDE SEQUENCE</scope>
    <source>
        <strain evidence="2">CBHHK182m</strain>
    </source>
</reference>
<feature type="region of interest" description="Disordered" evidence="1">
    <location>
        <begin position="1"/>
        <end position="190"/>
    </location>
</feature>
<feature type="compositionally biased region" description="Basic residues" evidence="1">
    <location>
        <begin position="292"/>
        <end position="308"/>
    </location>
</feature>
<dbReference type="EMBL" id="JARKIB010000645">
    <property type="protein sequence ID" value="KAJ7695830.1"/>
    <property type="molecule type" value="Genomic_DNA"/>
</dbReference>
<feature type="compositionally biased region" description="Basic and acidic residues" evidence="1">
    <location>
        <begin position="82"/>
        <end position="92"/>
    </location>
</feature>
<feature type="compositionally biased region" description="Basic and acidic residues" evidence="1">
    <location>
        <begin position="21"/>
        <end position="35"/>
    </location>
</feature>
<feature type="compositionally biased region" description="Acidic residues" evidence="1">
    <location>
        <begin position="116"/>
        <end position="125"/>
    </location>
</feature>
<feature type="compositionally biased region" description="Acidic residues" evidence="1">
    <location>
        <begin position="133"/>
        <end position="149"/>
    </location>
</feature>
<feature type="compositionally biased region" description="Acidic residues" evidence="1">
    <location>
        <begin position="312"/>
        <end position="321"/>
    </location>
</feature>
<keyword evidence="3" id="KW-1185">Reference proteome</keyword>
<feature type="compositionally biased region" description="Low complexity" evidence="1">
    <location>
        <begin position="151"/>
        <end position="163"/>
    </location>
</feature>
<comment type="caution">
    <text evidence="2">The sequence shown here is derived from an EMBL/GenBank/DDBJ whole genome shotgun (WGS) entry which is preliminary data.</text>
</comment>
<dbReference type="Proteomes" id="UP001215598">
    <property type="component" value="Unassembled WGS sequence"/>
</dbReference>
<gene>
    <name evidence="2" type="ORF">B0H16DRAFT_1903964</name>
</gene>
<evidence type="ECO:0000256" key="1">
    <source>
        <dbReference type="SAM" id="MobiDB-lite"/>
    </source>
</evidence>
<sequence length="558" mass="61090">MGDTKAERKRSRDAKKALKVSGDDPVHQSAEDKPQKLKIRLPPRQEQKKSPEPADNPQDADVITPPPAASPKQLRKAVNMYLRERGRTPHSELEEDDPPSETEILLREKTRTFADGLDDSSEDSNDDSKAAGDEDAGGDDEDEDEEDGDTGSRSSTSSSSSDTEPVPPPKKLKVASKKAGVAAKKKGNPGSVLRSLKFSVPVGGANKTFTVPPTIPYKDLVTQLADTMSVAPKNVLVAYRFSLQNRGDSFNHLADETHLAELVSNARRTLKTSKSKKEFVVEIRDLSAAAGKKGKAGDKKKAKKKRKRGESSSEDESDDGAGDGKPAKLKPLSGPQWVAKLQAANACTEHGGEGCLKYTTGHVPLSKPDLSTWSVFLQNGYTSTTTPPPKLKIQAETVQPGRKVAVTPVAPGAPPTGMPPFGIPFPYQPYPGQWPLYHTPAPHPKARYDDIPSSDPIEEPEDVTLFPRLNNYLQELDNGPRGQDGHDFAQFWPDFEREKYIRIVDLEGMAVKDLKELVPDIAHGTASKLIGYITNDIKAIRKREAKEKKRARKHPRFT</sequence>
<dbReference type="AlphaFoldDB" id="A0AAD7GHY6"/>